<evidence type="ECO:0000313" key="5">
    <source>
        <dbReference type="Proteomes" id="UP001501444"/>
    </source>
</evidence>
<feature type="domain" description="Glycoside hydrolase 35 catalytic" evidence="3">
    <location>
        <begin position="10"/>
        <end position="339"/>
    </location>
</feature>
<organism evidence="4 5">
    <name type="scientific">Dactylosporangium salmoneum</name>
    <dbReference type="NCBI Taxonomy" id="53361"/>
    <lineage>
        <taxon>Bacteria</taxon>
        <taxon>Bacillati</taxon>
        <taxon>Actinomycetota</taxon>
        <taxon>Actinomycetes</taxon>
        <taxon>Micromonosporales</taxon>
        <taxon>Micromonosporaceae</taxon>
        <taxon>Dactylosporangium</taxon>
    </lineage>
</organism>
<dbReference type="EMBL" id="BAAARV010000016">
    <property type="protein sequence ID" value="GAA2335863.1"/>
    <property type="molecule type" value="Genomic_DNA"/>
</dbReference>
<evidence type="ECO:0000313" key="4">
    <source>
        <dbReference type="EMBL" id="GAA2335863.1"/>
    </source>
</evidence>
<gene>
    <name evidence="4" type="ORF">GCM10010170_015960</name>
</gene>
<proteinExistence type="inferred from homology"/>
<dbReference type="Pfam" id="PF01301">
    <property type="entry name" value="Glyco_hydro_35"/>
    <property type="match status" value="1"/>
</dbReference>
<evidence type="ECO:0000259" key="3">
    <source>
        <dbReference type="Pfam" id="PF01301"/>
    </source>
</evidence>
<dbReference type="InterPro" id="IPR031330">
    <property type="entry name" value="Gly_Hdrlase_35_cat"/>
</dbReference>
<keyword evidence="5" id="KW-1185">Reference proteome</keyword>
<dbReference type="InterPro" id="IPR001944">
    <property type="entry name" value="Glycoside_Hdrlase_35"/>
</dbReference>
<dbReference type="RefSeq" id="WP_344611606.1">
    <property type="nucleotide sequence ID" value="NZ_BAAARV010000016.1"/>
</dbReference>
<dbReference type="PANTHER" id="PTHR23421">
    <property type="entry name" value="BETA-GALACTOSIDASE RELATED"/>
    <property type="match status" value="1"/>
</dbReference>
<dbReference type="Gene3D" id="3.20.20.80">
    <property type="entry name" value="Glycosidases"/>
    <property type="match status" value="1"/>
</dbReference>
<comment type="caution">
    <text evidence="4">The sequence shown here is derived from an EMBL/GenBank/DDBJ whole genome shotgun (WGS) entry which is preliminary data.</text>
</comment>
<dbReference type="InterPro" id="IPR017853">
    <property type="entry name" value="GH"/>
</dbReference>
<name>A0ABP5SPD6_9ACTN</name>
<dbReference type="SUPFAM" id="SSF51445">
    <property type="entry name" value="(Trans)glycosidases"/>
    <property type="match status" value="1"/>
</dbReference>
<dbReference type="PRINTS" id="PR00742">
    <property type="entry name" value="GLHYDRLASE35"/>
</dbReference>
<comment type="similarity">
    <text evidence="1 2">Belongs to the glycosyl hydrolase 35 family.</text>
</comment>
<protein>
    <recommendedName>
        <fullName evidence="3">Glycoside hydrolase 35 catalytic domain-containing protein</fullName>
    </recommendedName>
</protein>
<reference evidence="5" key="1">
    <citation type="journal article" date="2019" name="Int. J. Syst. Evol. Microbiol.">
        <title>The Global Catalogue of Microorganisms (GCM) 10K type strain sequencing project: providing services to taxonomists for standard genome sequencing and annotation.</title>
        <authorList>
            <consortium name="The Broad Institute Genomics Platform"/>
            <consortium name="The Broad Institute Genome Sequencing Center for Infectious Disease"/>
            <person name="Wu L."/>
            <person name="Ma J."/>
        </authorList>
    </citation>
    <scope>NUCLEOTIDE SEQUENCE [LARGE SCALE GENOMIC DNA]</scope>
    <source>
        <strain evidence="5">JCM 3272</strain>
    </source>
</reference>
<sequence>MGDRLTGRGMLRDGRPWIPVSGELHYSRVPRARWAERLELMRSGGVSVVSTYVPWIHHEPRRGEASFAGGLDLAAFLDLCAATGLDTVLRIGPWVHGELRNGGFPDWVRESPVAHRSDDPAYLELVREWFGRIGGAVAGRVPLAVQLENELLDDPGHLVTLKRLALGAGIAAPLWTATAWDGARLPEGEVVPVYSGYGDGFWADADAPWDPAFRAQFRFSHAWDPPRPAAPPGPVPPITCELGGGMATAYHRRPRPSGRDVAAVAHCKLGSGSVWQGYYMYAGGTNPPGVAVEGQAEGTHESHATGYPNDVPRLGYDFHAPIGEAGTLSAGHAELRRQHAFLAAFAEELTAAPSWLPGGDGLRWAVRGAFLFIAWHQPHEPLATYPGARFTVGGVELPSRPVDIPPGTLARWPVGLEAGGVRLRWATASALTVLPGAVPTLVLCADEGIPVEVAGVGEVEPGRSPLRLRDGAAGLDLLVLTPGDSAIAWVREGERRLLLSAADLGWGADGRIVARGAGPAPEVLEYDPAAGAFRPLPLRPDGPGAPAQDVVARPVRQFRPPRRYGERAGRASAPSARVFDELAAVYALDLPGWAGESDALLHIDWAGDVAELRIDGRAATDRFWDGSHWVVSLRDAGYGPGREVTLHVLPLDPGAPVHLPEDARRRADAAGGPLLAVDRVRVEARRAWRVR</sequence>
<accession>A0ABP5SPD6</accession>
<dbReference type="Proteomes" id="UP001501444">
    <property type="component" value="Unassembled WGS sequence"/>
</dbReference>
<evidence type="ECO:0000256" key="1">
    <source>
        <dbReference type="ARBA" id="ARBA00009809"/>
    </source>
</evidence>
<evidence type="ECO:0000256" key="2">
    <source>
        <dbReference type="RuleBase" id="RU003679"/>
    </source>
</evidence>